<evidence type="ECO:0000256" key="1">
    <source>
        <dbReference type="ARBA" id="ARBA00008518"/>
    </source>
</evidence>
<dbReference type="Gene3D" id="3.30.40.10">
    <property type="entry name" value="Zinc/RING finger domain, C3HC4 (zinc finger)"/>
    <property type="match status" value="1"/>
</dbReference>
<dbReference type="Gene3D" id="3.30.160.60">
    <property type="entry name" value="Classic Zinc Finger"/>
    <property type="match status" value="1"/>
</dbReference>
<dbReference type="InterPro" id="IPR014756">
    <property type="entry name" value="Ig_E-set"/>
</dbReference>
<keyword evidence="9" id="KW-1185">Reference proteome</keyword>
<name>A0A8B7ZDR6_ACAPL</name>
<dbReference type="PROSITE" id="PS00518">
    <property type="entry name" value="ZF_RING_1"/>
    <property type="match status" value="1"/>
</dbReference>
<evidence type="ECO:0000256" key="5">
    <source>
        <dbReference type="ARBA" id="ARBA00022833"/>
    </source>
</evidence>
<dbReference type="Pfam" id="PF00630">
    <property type="entry name" value="Filamin"/>
    <property type="match status" value="2"/>
</dbReference>
<reference evidence="10" key="1">
    <citation type="submission" date="2025-08" db="UniProtKB">
        <authorList>
            <consortium name="RefSeq"/>
        </authorList>
    </citation>
    <scope>IDENTIFICATION</scope>
</reference>
<evidence type="ECO:0000256" key="6">
    <source>
        <dbReference type="PROSITE-ProRule" id="PRU00087"/>
    </source>
</evidence>
<dbReference type="KEGG" id="aplc:110984981"/>
<keyword evidence="5" id="KW-0862">Zinc</keyword>
<protein>
    <submittedName>
        <fullName evidence="10">Uncharacterized protein LOC110984981</fullName>
    </submittedName>
</protein>
<evidence type="ECO:0000256" key="2">
    <source>
        <dbReference type="ARBA" id="ARBA00022723"/>
    </source>
</evidence>
<feature type="repeat" description="Filamin" evidence="6">
    <location>
        <begin position="399"/>
        <end position="485"/>
    </location>
</feature>
<dbReference type="SMART" id="SM00557">
    <property type="entry name" value="IG_FLMN"/>
    <property type="match status" value="3"/>
</dbReference>
<accession>A0A8B7ZDR6</accession>
<dbReference type="Gene3D" id="2.120.10.30">
    <property type="entry name" value="TolB, C-terminal domain"/>
    <property type="match status" value="1"/>
</dbReference>
<evidence type="ECO:0000313" key="9">
    <source>
        <dbReference type="Proteomes" id="UP000694845"/>
    </source>
</evidence>
<evidence type="ECO:0000313" key="10">
    <source>
        <dbReference type="RefSeq" id="XP_022101346.1"/>
    </source>
</evidence>
<dbReference type="SMART" id="SM00336">
    <property type="entry name" value="BBOX"/>
    <property type="match status" value="2"/>
</dbReference>
<evidence type="ECO:0000256" key="7">
    <source>
        <dbReference type="PROSITE-ProRule" id="PRU00175"/>
    </source>
</evidence>
<dbReference type="PROSITE" id="PS50089">
    <property type="entry name" value="ZF_RING_2"/>
    <property type="match status" value="1"/>
</dbReference>
<dbReference type="InterPro" id="IPR017907">
    <property type="entry name" value="Znf_RING_CS"/>
</dbReference>
<keyword evidence="4 7" id="KW-0863">Zinc-finger</keyword>
<dbReference type="GO" id="GO:0008270">
    <property type="term" value="F:zinc ion binding"/>
    <property type="evidence" value="ECO:0007669"/>
    <property type="project" value="UniProtKB-KW"/>
</dbReference>
<dbReference type="InterPro" id="IPR013083">
    <property type="entry name" value="Znf_RING/FYVE/PHD"/>
</dbReference>
<keyword evidence="2" id="KW-0479">Metal-binding</keyword>
<gene>
    <name evidence="10" type="primary">LOC110984981</name>
</gene>
<dbReference type="InterPro" id="IPR003649">
    <property type="entry name" value="Bbox_C"/>
</dbReference>
<dbReference type="InterPro" id="IPR013783">
    <property type="entry name" value="Ig-like_fold"/>
</dbReference>
<feature type="repeat" description="Filamin" evidence="6">
    <location>
        <begin position="675"/>
        <end position="738"/>
    </location>
</feature>
<dbReference type="SUPFAM" id="SSF101898">
    <property type="entry name" value="NHL repeat"/>
    <property type="match status" value="1"/>
</dbReference>
<dbReference type="SMART" id="SM00502">
    <property type="entry name" value="BBC"/>
    <property type="match status" value="1"/>
</dbReference>
<dbReference type="InterPro" id="IPR047153">
    <property type="entry name" value="TRIM45/56/19-like"/>
</dbReference>
<organism evidence="9 10">
    <name type="scientific">Acanthaster planci</name>
    <name type="common">Crown-of-thorns starfish</name>
    <dbReference type="NCBI Taxonomy" id="133434"/>
    <lineage>
        <taxon>Eukaryota</taxon>
        <taxon>Metazoa</taxon>
        <taxon>Echinodermata</taxon>
        <taxon>Eleutherozoa</taxon>
        <taxon>Asterozoa</taxon>
        <taxon>Asteroidea</taxon>
        <taxon>Valvatacea</taxon>
        <taxon>Valvatida</taxon>
        <taxon>Acanthasteridae</taxon>
        <taxon>Acanthaster</taxon>
    </lineage>
</organism>
<dbReference type="RefSeq" id="XP_022101346.1">
    <property type="nucleotide sequence ID" value="XM_022245654.1"/>
</dbReference>
<dbReference type="Proteomes" id="UP000694845">
    <property type="component" value="Unplaced"/>
</dbReference>
<dbReference type="PANTHER" id="PTHR25462">
    <property type="entry name" value="BONUS, ISOFORM C-RELATED"/>
    <property type="match status" value="1"/>
</dbReference>
<dbReference type="InterPro" id="IPR017868">
    <property type="entry name" value="Filamin/ABP280_repeat-like"/>
</dbReference>
<dbReference type="SUPFAM" id="SSF57845">
    <property type="entry name" value="B-box zinc-binding domain"/>
    <property type="match status" value="1"/>
</dbReference>
<dbReference type="OrthoDB" id="6105938at2759"/>
<dbReference type="GeneID" id="110984981"/>
<dbReference type="CDD" id="cd19756">
    <property type="entry name" value="Bbox2"/>
    <property type="match status" value="1"/>
</dbReference>
<dbReference type="Gene3D" id="2.60.40.10">
    <property type="entry name" value="Immunoglobulins"/>
    <property type="match status" value="3"/>
</dbReference>
<dbReference type="SUPFAM" id="SSF57850">
    <property type="entry name" value="RING/U-box"/>
    <property type="match status" value="1"/>
</dbReference>
<evidence type="ECO:0000259" key="8">
    <source>
        <dbReference type="PROSITE" id="PS50089"/>
    </source>
</evidence>
<dbReference type="OMA" id="PRRRCHE"/>
<dbReference type="PANTHER" id="PTHR25462:SF296">
    <property type="entry name" value="MEIOTIC P26, ISOFORM F"/>
    <property type="match status" value="1"/>
</dbReference>
<sequence length="1018" mass="111413">MAQPASFGFTREKLAELLSCPVCFEKFDDGKRVAKFLPCLHGFCVDCLGRFVQGAPTFKCPLCRRDTPVPDGGVQSLPDHFIVTKLKELDEVLNVDANRPHHVFRCQWCKNESTAVGFCPDGNCLAFLCASCREHHDRLKLYDGHVLYSMERLQEQPDILLSRHKLQCEQHKHALSVFCDREGCQRAMCLVCVTTAHQGHRVIDLDQKSSEVKEELQSLAQAAGSKKATAEKISGSISTEIHQTSVRFDEVMSRVSTVFEGLQHLLQTRQEEVISDLRKLCTDKTNQLKLQIDRAESMVSQFDSACQFAKTACEIGNAVDLLKTRGQIITRLHELIALDIDKSLPFQQADEVFLSFTTNHDCVLSEIERLIPDLGQFSTSPDSAKLTPELRVEFPGGLGPSMRVGAVQKIHIFEDTVSSLPVETLSERLFAYIRSPDGGTTECNVGKLCGDFYEFEFQPQTAGKHELSISISGLQITGSPFKINVVDAPSGASGNPFPSTTDDTQVMVSDVTWTDAFVRCEHAVIFKLRSPQNFPLQLRQISVQCTMPDLTGEGQTGKRPSAVMVTTKPKDALPSILPVPTTTEAQISETADKGAFRVAYTPLVAGKLVMKILVDSKPIVMSPILINVSPLHPNSTEVVPSCPRRRCHEFAATVDVPYTVIVWTRDYLGRRLKVGGYKITAEVRASCSSEADPPCNIRDNSDGSYSITFTPRTPKPHNVSINICGFPIKSGNPVVVPVQDGLTLQEPPGGYKSPSSLAADKDRQIVYVADGKNGCIHQLPIPDGCCMSGKLPIKVSLRRTLQIAVSTSGKLVLLVPNSSCVIICNRKGEEWHRWTCSEKNSEPTSITALDKDCVVIGDTKLQALFVYGVMGESLVTIKLPDGSLGVGIQNVCSDGNHNILVATHSKPYRILRYTTTGSLVSEIDSPAGTTQLAVAAMPEGVLVVSALGLVLVLELTPDREGAVVVRKFLTDYIYTGLAHAGKGCFVALDPGERHVAKYKHISPTAIANRQENGRNVVE</sequence>
<dbReference type="SMART" id="SM00184">
    <property type="entry name" value="RING"/>
    <property type="match status" value="1"/>
</dbReference>
<feature type="domain" description="RING-type" evidence="8">
    <location>
        <begin position="20"/>
        <end position="64"/>
    </location>
</feature>
<dbReference type="InterPro" id="IPR011042">
    <property type="entry name" value="6-blade_b-propeller_TolB-like"/>
</dbReference>
<dbReference type="Pfam" id="PF13639">
    <property type="entry name" value="zf-RING_2"/>
    <property type="match status" value="1"/>
</dbReference>
<dbReference type="SUPFAM" id="SSF81296">
    <property type="entry name" value="E set domains"/>
    <property type="match status" value="3"/>
</dbReference>
<dbReference type="InterPro" id="IPR001841">
    <property type="entry name" value="Znf_RING"/>
</dbReference>
<dbReference type="InterPro" id="IPR000315">
    <property type="entry name" value="Znf_B-box"/>
</dbReference>
<comment type="similarity">
    <text evidence="1">Belongs to the TRIM/RBCC family.</text>
</comment>
<evidence type="ECO:0000256" key="3">
    <source>
        <dbReference type="ARBA" id="ARBA00022737"/>
    </source>
</evidence>
<feature type="repeat" description="Filamin" evidence="6">
    <location>
        <begin position="578"/>
        <end position="628"/>
    </location>
</feature>
<proteinExistence type="inferred from homology"/>
<dbReference type="AlphaFoldDB" id="A0A8B7ZDR6"/>
<keyword evidence="3" id="KW-0677">Repeat</keyword>
<dbReference type="PROSITE" id="PS50194">
    <property type="entry name" value="FILAMIN_REPEAT"/>
    <property type="match status" value="3"/>
</dbReference>
<evidence type="ECO:0000256" key="4">
    <source>
        <dbReference type="ARBA" id="ARBA00022771"/>
    </source>
</evidence>
<dbReference type="InterPro" id="IPR001298">
    <property type="entry name" value="Filamin/ABP280_rpt"/>
</dbReference>